<evidence type="ECO:0000259" key="3">
    <source>
        <dbReference type="Pfam" id="PF01073"/>
    </source>
</evidence>
<dbReference type="SUPFAM" id="SSF51735">
    <property type="entry name" value="NAD(P)-binding Rossmann-fold domains"/>
    <property type="match status" value="1"/>
</dbReference>
<dbReference type="Pfam" id="PF01073">
    <property type="entry name" value="3Beta_HSD"/>
    <property type="match status" value="1"/>
</dbReference>
<dbReference type="PANTHER" id="PTHR43245:SF51">
    <property type="entry name" value="SHORT CHAIN DEHYDROGENASE_REDUCTASE FAMILY 42E, MEMBER 2"/>
    <property type="match status" value="1"/>
</dbReference>
<reference evidence="4" key="1">
    <citation type="submission" date="2020-10" db="EMBL/GenBank/DDBJ databases">
        <authorList>
            <person name="Kusch S."/>
        </authorList>
    </citation>
    <scope>NUCLEOTIDE SEQUENCE</scope>
    <source>
        <strain evidence="4">SwB9</strain>
    </source>
</reference>
<name>A0A8H2VN48_9HELO</name>
<dbReference type="GO" id="GO:0006694">
    <property type="term" value="P:steroid biosynthetic process"/>
    <property type="evidence" value="ECO:0007669"/>
    <property type="project" value="InterPro"/>
</dbReference>
<evidence type="ECO:0000256" key="1">
    <source>
        <dbReference type="ARBA" id="ARBA00009219"/>
    </source>
</evidence>
<dbReference type="Gene3D" id="3.40.50.720">
    <property type="entry name" value="NAD(P)-binding Rossmann-like Domain"/>
    <property type="match status" value="1"/>
</dbReference>
<gene>
    <name evidence="4" type="ORF">SCLTRI_LOCUS1053</name>
</gene>
<dbReference type="Proteomes" id="UP000624404">
    <property type="component" value="Unassembled WGS sequence"/>
</dbReference>
<feature type="domain" description="3-beta hydroxysteroid dehydrogenase/isomerase" evidence="3">
    <location>
        <begin position="7"/>
        <end position="276"/>
    </location>
</feature>
<evidence type="ECO:0000313" key="4">
    <source>
        <dbReference type="EMBL" id="CAD6441246.1"/>
    </source>
</evidence>
<organism evidence="4 5">
    <name type="scientific">Sclerotinia trifoliorum</name>
    <dbReference type="NCBI Taxonomy" id="28548"/>
    <lineage>
        <taxon>Eukaryota</taxon>
        <taxon>Fungi</taxon>
        <taxon>Dikarya</taxon>
        <taxon>Ascomycota</taxon>
        <taxon>Pezizomycotina</taxon>
        <taxon>Leotiomycetes</taxon>
        <taxon>Helotiales</taxon>
        <taxon>Sclerotiniaceae</taxon>
        <taxon>Sclerotinia</taxon>
    </lineage>
</organism>
<evidence type="ECO:0000313" key="5">
    <source>
        <dbReference type="Proteomes" id="UP000624404"/>
    </source>
</evidence>
<dbReference type="InterPro" id="IPR002225">
    <property type="entry name" value="3Beta_OHSteriod_DH/Estase"/>
</dbReference>
<dbReference type="InterPro" id="IPR036291">
    <property type="entry name" value="NAD(P)-bd_dom_sf"/>
</dbReference>
<accession>A0A8H2VN48</accession>
<comment type="similarity">
    <text evidence="1">Belongs to the 3-beta-HSD family.</text>
</comment>
<proteinExistence type="inferred from homology"/>
<dbReference type="OrthoDB" id="10058185at2759"/>
<dbReference type="GO" id="GO:0016616">
    <property type="term" value="F:oxidoreductase activity, acting on the CH-OH group of donors, NAD or NADP as acceptor"/>
    <property type="evidence" value="ECO:0007669"/>
    <property type="project" value="InterPro"/>
</dbReference>
<dbReference type="AlphaFoldDB" id="A0A8H2VN48"/>
<protein>
    <submittedName>
        <fullName evidence="4">32f25840-218d-416f-a65e-8a01d261070e</fullName>
    </submittedName>
</protein>
<sequence>MEIRKALVTGGLGFVGSAIVNALHEKYPSCLVTILDISDDTYGPGKGWKIPSNVDYMACDILNSEDLARSLLHVKPDVVIHTAGIVPHLSERYHRRIEKKVQQINVEGTRNVLNATRDAGIGAFVYTSSCCCVIDDWSHPYPNIDERWPTAKKSSIYGESKAEAEAIVLAANSPTFSACILRPSVLMGPGDHQLIPPIHACIAKRETPFIIGSADNLWDITYVSNVADAHILAAENLLSNTPTAAGEIFFIQNNTPITFRDFSIAVWKEFGHIPSYEVTIPENLAWVAGLLAEVATWLTGSKEPTLSRGSVNDACAVRYASGEKAKRILGYEAKVDLEEGIRLSCEEYKTRLASREKGEMM</sequence>
<keyword evidence="5" id="KW-1185">Reference proteome</keyword>
<keyword evidence="2" id="KW-0560">Oxidoreductase</keyword>
<dbReference type="PANTHER" id="PTHR43245">
    <property type="entry name" value="BIFUNCTIONAL POLYMYXIN RESISTANCE PROTEIN ARNA"/>
    <property type="match status" value="1"/>
</dbReference>
<dbReference type="EMBL" id="CAJHIA010000003">
    <property type="protein sequence ID" value="CAD6441246.1"/>
    <property type="molecule type" value="Genomic_DNA"/>
</dbReference>
<dbReference type="InterPro" id="IPR050177">
    <property type="entry name" value="Lipid_A_modif_metabolic_enz"/>
</dbReference>
<evidence type="ECO:0000256" key="2">
    <source>
        <dbReference type="ARBA" id="ARBA00023002"/>
    </source>
</evidence>
<comment type="caution">
    <text evidence="4">The sequence shown here is derived from an EMBL/GenBank/DDBJ whole genome shotgun (WGS) entry which is preliminary data.</text>
</comment>